<feature type="signal peptide" evidence="2">
    <location>
        <begin position="1"/>
        <end position="24"/>
    </location>
</feature>
<dbReference type="Pfam" id="PF20146">
    <property type="entry name" value="NRF"/>
    <property type="match status" value="1"/>
</dbReference>
<evidence type="ECO:0000256" key="1">
    <source>
        <dbReference type="SAM" id="Phobius"/>
    </source>
</evidence>
<dbReference type="Proteomes" id="UP001153620">
    <property type="component" value="Chromosome 2"/>
</dbReference>
<feature type="transmembrane region" description="Helical" evidence="1">
    <location>
        <begin position="333"/>
        <end position="353"/>
    </location>
</feature>
<dbReference type="Pfam" id="PF01757">
    <property type="entry name" value="Acyl_transf_3"/>
    <property type="match status" value="1"/>
</dbReference>
<feature type="chain" id="PRO_5040331223" description="Nose resistant-to-fluoxetine protein N-terminal domain-containing protein" evidence="2">
    <location>
        <begin position="25"/>
        <end position="744"/>
    </location>
</feature>
<dbReference type="AlphaFoldDB" id="A0A9N9RPM8"/>
<feature type="transmembrane region" description="Helical" evidence="1">
    <location>
        <begin position="373"/>
        <end position="393"/>
    </location>
</feature>
<reference evidence="4" key="1">
    <citation type="submission" date="2022-01" db="EMBL/GenBank/DDBJ databases">
        <authorList>
            <person name="King R."/>
        </authorList>
    </citation>
    <scope>NUCLEOTIDE SEQUENCE</scope>
</reference>
<feature type="transmembrane region" description="Helical" evidence="1">
    <location>
        <begin position="273"/>
        <end position="294"/>
    </location>
</feature>
<dbReference type="InterPro" id="IPR002656">
    <property type="entry name" value="Acyl_transf_3_dom"/>
</dbReference>
<keyword evidence="1" id="KW-1133">Transmembrane helix</keyword>
<dbReference type="EMBL" id="OU895878">
    <property type="protein sequence ID" value="CAG9802418.1"/>
    <property type="molecule type" value="Genomic_DNA"/>
</dbReference>
<accession>A0A9N9RPM8</accession>
<dbReference type="InterPro" id="IPR006621">
    <property type="entry name" value="Nose-resist-to-fluoxetine_N"/>
</dbReference>
<dbReference type="GO" id="GO:0016747">
    <property type="term" value="F:acyltransferase activity, transferring groups other than amino-acyl groups"/>
    <property type="evidence" value="ECO:0007669"/>
    <property type="project" value="InterPro"/>
</dbReference>
<name>A0A9N9RPM8_9DIPT</name>
<evidence type="ECO:0000256" key="2">
    <source>
        <dbReference type="SAM" id="SignalP"/>
    </source>
</evidence>
<keyword evidence="5" id="KW-1185">Reference proteome</keyword>
<feature type="domain" description="Nose resistant-to-fluoxetine protein N-terminal" evidence="3">
    <location>
        <begin position="104"/>
        <end position="252"/>
    </location>
</feature>
<proteinExistence type="predicted"/>
<feature type="transmembrane region" description="Helical" evidence="1">
    <location>
        <begin position="413"/>
        <end position="431"/>
    </location>
</feature>
<feature type="transmembrane region" description="Helical" evidence="1">
    <location>
        <begin position="479"/>
        <end position="497"/>
    </location>
</feature>
<protein>
    <recommendedName>
        <fullName evidence="3">Nose resistant-to-fluoxetine protein N-terminal domain-containing protein</fullName>
    </recommendedName>
</protein>
<feature type="transmembrane region" description="Helical" evidence="1">
    <location>
        <begin position="614"/>
        <end position="640"/>
    </location>
</feature>
<evidence type="ECO:0000259" key="3">
    <source>
        <dbReference type="SMART" id="SM00703"/>
    </source>
</evidence>
<reference evidence="4" key="2">
    <citation type="submission" date="2022-10" db="EMBL/GenBank/DDBJ databases">
        <authorList>
            <consortium name="ENA_rothamsted_submissions"/>
            <consortium name="culmorum"/>
            <person name="King R."/>
        </authorList>
    </citation>
    <scope>NUCLEOTIDE SEQUENCE</scope>
</reference>
<sequence length="744" mass="85706">MNEINFFIRLQLAIIVLTISVINCVPNCSSETEIFMQNDNNSVANASVNLIETVINKISYNDSTLPHNVVPDVSNYERDFIKILSEKYLKTFQPFDLSLVPSISTECRDHAQMFFESLSKFEFWALKLHDATARFTSGLLNGNINQLGDFDQCLNVKAPNDEFQGKYCLTYLQPSIPESQRYTNYLRRLLQSHDAFKSNFDDPGHRVPRYSTINFGVCVPSSCSSNDVEIAMKHYTESFTDGTGVKLAVRVESEMCYVNDYEWMSKLDLGTKIAILFCVVLLLLTVVSTVYDCCGSSEIKNRIAVSFSIKKNTKALFAQREQNDIRIAHSIRLFNAVMLLISHKCMALFYLPYSNRTWMTEVLGKPWSVLARAASLYTDPFLMISGMLTAYSLYDKLQKNGKINIWKEYISRYLRIMPSLAFLIIVCTYILPLTGNGPLWNLVISHNSVLCKKSWWKSLLFIHNWFGFEKMCMTHTHHVGIDTELFWTSPFLIIALFRWPKRALNVIVILAVLSTIARYYVTYTYEISNYVSFGISVQQLFKIADLMYILPPHRFTVYAMGIILGCFLRKFKDIKLSKRQIKIGWCVSTAAMLISFFGPAPMGDISYKFNATHAAHYAAFAPIGWCLFFAWMILTSHLGYKNKIIRMLEWRGFLFSTRISYALYLVQFPVFFYNTGQVKTPIQYTFPFSILNMNEMLSIILISILYTILIEQPFNNIKNIMFSSKKIPQKTNNNNEEKDKLKMS</sequence>
<evidence type="ECO:0000313" key="5">
    <source>
        <dbReference type="Proteomes" id="UP001153620"/>
    </source>
</evidence>
<feature type="transmembrane region" description="Helical" evidence="1">
    <location>
        <begin position="504"/>
        <end position="521"/>
    </location>
</feature>
<organism evidence="4 5">
    <name type="scientific">Chironomus riparius</name>
    <dbReference type="NCBI Taxonomy" id="315576"/>
    <lineage>
        <taxon>Eukaryota</taxon>
        <taxon>Metazoa</taxon>
        <taxon>Ecdysozoa</taxon>
        <taxon>Arthropoda</taxon>
        <taxon>Hexapoda</taxon>
        <taxon>Insecta</taxon>
        <taxon>Pterygota</taxon>
        <taxon>Neoptera</taxon>
        <taxon>Endopterygota</taxon>
        <taxon>Diptera</taxon>
        <taxon>Nematocera</taxon>
        <taxon>Chironomoidea</taxon>
        <taxon>Chironomidae</taxon>
        <taxon>Chironominae</taxon>
        <taxon>Chironomus</taxon>
    </lineage>
</organism>
<keyword evidence="2" id="KW-0732">Signal</keyword>
<keyword evidence="1" id="KW-0472">Membrane</keyword>
<dbReference type="PANTHER" id="PTHR11161:SF4">
    <property type="entry name" value="DROP DEAD"/>
    <property type="match status" value="1"/>
</dbReference>
<dbReference type="InterPro" id="IPR052728">
    <property type="entry name" value="O2_lipid_transport_reg"/>
</dbReference>
<feature type="transmembrane region" description="Helical" evidence="1">
    <location>
        <begin position="684"/>
        <end position="709"/>
    </location>
</feature>
<feature type="transmembrane region" description="Helical" evidence="1">
    <location>
        <begin position="652"/>
        <end position="672"/>
    </location>
</feature>
<feature type="transmembrane region" description="Helical" evidence="1">
    <location>
        <begin position="555"/>
        <end position="571"/>
    </location>
</feature>
<keyword evidence="1" id="KW-0812">Transmembrane</keyword>
<evidence type="ECO:0000313" key="4">
    <source>
        <dbReference type="EMBL" id="CAG9802418.1"/>
    </source>
</evidence>
<dbReference type="OrthoDB" id="4794873at2759"/>
<gene>
    <name evidence="4" type="ORF">CHIRRI_LOCUS5329</name>
</gene>
<dbReference type="SMART" id="SM00703">
    <property type="entry name" value="NRF"/>
    <property type="match status" value="1"/>
</dbReference>
<dbReference type="PANTHER" id="PTHR11161">
    <property type="entry name" value="O-ACYLTRANSFERASE"/>
    <property type="match status" value="1"/>
</dbReference>
<feature type="transmembrane region" description="Helical" evidence="1">
    <location>
        <begin position="583"/>
        <end position="602"/>
    </location>
</feature>